<evidence type="ECO:0000313" key="1">
    <source>
        <dbReference type="EMBL" id="KAI0027491.1"/>
    </source>
</evidence>
<reference evidence="1" key="1">
    <citation type="submission" date="2021-02" db="EMBL/GenBank/DDBJ databases">
        <authorList>
            <consortium name="DOE Joint Genome Institute"/>
            <person name="Ahrendt S."/>
            <person name="Looney B.P."/>
            <person name="Miyauchi S."/>
            <person name="Morin E."/>
            <person name="Drula E."/>
            <person name="Courty P.E."/>
            <person name="Chicoki N."/>
            <person name="Fauchery L."/>
            <person name="Kohler A."/>
            <person name="Kuo A."/>
            <person name="Labutti K."/>
            <person name="Pangilinan J."/>
            <person name="Lipzen A."/>
            <person name="Riley R."/>
            <person name="Andreopoulos W."/>
            <person name="He G."/>
            <person name="Johnson J."/>
            <person name="Barry K.W."/>
            <person name="Grigoriev I.V."/>
            <person name="Nagy L."/>
            <person name="Hibbett D."/>
            <person name="Henrissat B."/>
            <person name="Matheny P.B."/>
            <person name="Labbe J."/>
            <person name="Martin F."/>
        </authorList>
    </citation>
    <scope>NUCLEOTIDE SEQUENCE</scope>
    <source>
        <strain evidence="1">EC-137</strain>
    </source>
</reference>
<reference evidence="1" key="2">
    <citation type="journal article" date="2022" name="New Phytol.">
        <title>Evolutionary transition to the ectomycorrhizal habit in the genomes of a hyperdiverse lineage of mushroom-forming fungi.</title>
        <authorList>
            <person name="Looney B."/>
            <person name="Miyauchi S."/>
            <person name="Morin E."/>
            <person name="Drula E."/>
            <person name="Courty P.E."/>
            <person name="Kohler A."/>
            <person name="Kuo A."/>
            <person name="LaButti K."/>
            <person name="Pangilinan J."/>
            <person name="Lipzen A."/>
            <person name="Riley R."/>
            <person name="Andreopoulos W."/>
            <person name="He G."/>
            <person name="Johnson J."/>
            <person name="Nolan M."/>
            <person name="Tritt A."/>
            <person name="Barry K.W."/>
            <person name="Grigoriev I.V."/>
            <person name="Nagy L.G."/>
            <person name="Hibbett D."/>
            <person name="Henrissat B."/>
            <person name="Matheny P.B."/>
            <person name="Labbe J."/>
            <person name="Martin F.M."/>
        </authorList>
    </citation>
    <scope>NUCLEOTIDE SEQUENCE</scope>
    <source>
        <strain evidence="1">EC-137</strain>
    </source>
</reference>
<gene>
    <name evidence="1" type="ORF">K488DRAFT_90813</name>
</gene>
<name>A0ACB8Q6T9_9AGAM</name>
<organism evidence="1 2">
    <name type="scientific">Vararia minispora EC-137</name>
    <dbReference type="NCBI Taxonomy" id="1314806"/>
    <lineage>
        <taxon>Eukaryota</taxon>
        <taxon>Fungi</taxon>
        <taxon>Dikarya</taxon>
        <taxon>Basidiomycota</taxon>
        <taxon>Agaricomycotina</taxon>
        <taxon>Agaricomycetes</taxon>
        <taxon>Russulales</taxon>
        <taxon>Lachnocladiaceae</taxon>
        <taxon>Vararia</taxon>
    </lineage>
</organism>
<evidence type="ECO:0000313" key="2">
    <source>
        <dbReference type="Proteomes" id="UP000814128"/>
    </source>
</evidence>
<sequence>MAPLWSVITGLRRRTATSNSRVANEGAGRLKWTNVKSRLWHETAADEGLADVLDIRRATNELAGPITAPRLLLSVSNKIADQVRRAGVEGTTLEMSSGARIEGIVPGAGGWGRDDVWGANADVRGHDQASGDDVRSDFRARPLPLYLVVCDLCPHDPFPGLPLRIPVLALVPFCPLPLYLVVCDLCPHDPFPGLPLRISVQALNLPGSPSRTDTKTAPTAGNYVRDRLSLLADVVSPPAADGPLQPGVRSSFGERSMYRAAMRHSVDSAGLYLVFEDGDLTRATGEGANVF</sequence>
<proteinExistence type="predicted"/>
<dbReference type="EMBL" id="MU273895">
    <property type="protein sequence ID" value="KAI0027491.1"/>
    <property type="molecule type" value="Genomic_DNA"/>
</dbReference>
<protein>
    <submittedName>
        <fullName evidence="1">Uncharacterized protein</fullName>
    </submittedName>
</protein>
<dbReference type="Proteomes" id="UP000814128">
    <property type="component" value="Unassembled WGS sequence"/>
</dbReference>
<keyword evidence="2" id="KW-1185">Reference proteome</keyword>
<comment type="caution">
    <text evidence="1">The sequence shown here is derived from an EMBL/GenBank/DDBJ whole genome shotgun (WGS) entry which is preliminary data.</text>
</comment>
<accession>A0ACB8Q6T9</accession>